<dbReference type="AlphaFoldDB" id="A0A198FIW0"/>
<comment type="caution">
    <text evidence="4">The sequence shown here is derived from an EMBL/GenBank/DDBJ whole genome shotgun (WGS) entry which is preliminary data.</text>
</comment>
<dbReference type="EMBL" id="LXEN01000133">
    <property type="protein sequence ID" value="OAT24141.1"/>
    <property type="molecule type" value="Genomic_DNA"/>
</dbReference>
<dbReference type="InterPro" id="IPR000182">
    <property type="entry name" value="GNAT_dom"/>
</dbReference>
<proteinExistence type="predicted"/>
<dbReference type="PROSITE" id="PS51186">
    <property type="entry name" value="GNAT"/>
    <property type="match status" value="1"/>
</dbReference>
<protein>
    <submittedName>
        <fullName evidence="4">GNAT family acetyltransferase</fullName>
    </submittedName>
</protein>
<dbReference type="InterPro" id="IPR050832">
    <property type="entry name" value="Bact_Acetyltransf"/>
</dbReference>
<gene>
    <name evidence="4" type="ORF">M983_2685</name>
</gene>
<dbReference type="InterPro" id="IPR016181">
    <property type="entry name" value="Acyl_CoA_acyltransferase"/>
</dbReference>
<dbReference type="CDD" id="cd04301">
    <property type="entry name" value="NAT_SF"/>
    <property type="match status" value="1"/>
</dbReference>
<dbReference type="Pfam" id="PF00583">
    <property type="entry name" value="Acetyltransf_1"/>
    <property type="match status" value="1"/>
</dbReference>
<feature type="domain" description="N-acetyltransferase" evidence="3">
    <location>
        <begin position="2"/>
        <end position="155"/>
    </location>
</feature>
<dbReference type="PANTHER" id="PTHR43877">
    <property type="entry name" value="AMINOALKYLPHOSPHONATE N-ACETYLTRANSFERASE-RELATED-RELATED"/>
    <property type="match status" value="1"/>
</dbReference>
<sequence length="155" mass="17722">MIIIREAKTYDVAEINGLYHYLFTQMAKLQPDRLKPGKQDEAFILNGIKNDKFHLLVAELDNKIVGFSVAQIQETPLFNCLVQRKYAYIYDIAVDPLMQSQGIGHLLLNDIKKWAISKQLTHLELSVLAENEQAKRFYKKEGLLEVSTVMGIALL</sequence>
<dbReference type="GO" id="GO:0016747">
    <property type="term" value="F:acyltransferase activity, transferring groups other than amino-acyl groups"/>
    <property type="evidence" value="ECO:0007669"/>
    <property type="project" value="InterPro"/>
</dbReference>
<dbReference type="Proteomes" id="UP000094023">
    <property type="component" value="Unassembled WGS sequence"/>
</dbReference>
<dbReference type="SUPFAM" id="SSF55729">
    <property type="entry name" value="Acyl-CoA N-acyltransferases (Nat)"/>
    <property type="match status" value="1"/>
</dbReference>
<reference evidence="4 5" key="1">
    <citation type="submission" date="2016-04" db="EMBL/GenBank/DDBJ databases">
        <title>ATOL: Assembling a taxonomically balanced genome-scale reconstruction of the evolutionary history of the Enterobacteriaceae.</title>
        <authorList>
            <person name="Plunkett G.III."/>
            <person name="Neeno-Eckwall E.C."/>
            <person name="Glasner J.D."/>
            <person name="Perna N.T."/>
        </authorList>
    </citation>
    <scope>NUCLEOTIDE SEQUENCE [LARGE SCALE GENOMIC DNA]</scope>
    <source>
        <strain evidence="4 5">ATCC 19692</strain>
    </source>
</reference>
<keyword evidence="2" id="KW-0012">Acyltransferase</keyword>
<evidence type="ECO:0000256" key="1">
    <source>
        <dbReference type="ARBA" id="ARBA00022679"/>
    </source>
</evidence>
<dbReference type="OrthoDB" id="9792929at2"/>
<name>A0A198FIW0_9GAMM</name>
<keyword evidence="5" id="KW-1185">Reference proteome</keyword>
<evidence type="ECO:0000313" key="4">
    <source>
        <dbReference type="EMBL" id="OAT24141.1"/>
    </source>
</evidence>
<dbReference type="RefSeq" id="WP_066751958.1">
    <property type="nucleotide sequence ID" value="NZ_LXEN01000133.1"/>
</dbReference>
<dbReference type="Gene3D" id="3.40.630.30">
    <property type="match status" value="1"/>
</dbReference>
<keyword evidence="1 4" id="KW-0808">Transferase</keyword>
<dbReference type="STRING" id="1354337.M983_2685"/>
<accession>A0A198FIW0</accession>
<evidence type="ECO:0000313" key="5">
    <source>
        <dbReference type="Proteomes" id="UP000094023"/>
    </source>
</evidence>
<evidence type="ECO:0000259" key="3">
    <source>
        <dbReference type="PROSITE" id="PS51186"/>
    </source>
</evidence>
<evidence type="ECO:0000256" key="2">
    <source>
        <dbReference type="ARBA" id="ARBA00023315"/>
    </source>
</evidence>
<organism evidence="4 5">
    <name type="scientific">Proteus myxofaciens ATCC 19692</name>
    <dbReference type="NCBI Taxonomy" id="1354337"/>
    <lineage>
        <taxon>Bacteria</taxon>
        <taxon>Pseudomonadati</taxon>
        <taxon>Pseudomonadota</taxon>
        <taxon>Gammaproteobacteria</taxon>
        <taxon>Enterobacterales</taxon>
        <taxon>Morganellaceae</taxon>
        <taxon>Proteus</taxon>
    </lineage>
</organism>
<dbReference type="PANTHER" id="PTHR43877:SF2">
    <property type="entry name" value="AMINOALKYLPHOSPHONATE N-ACETYLTRANSFERASE-RELATED"/>
    <property type="match status" value="1"/>
</dbReference>